<accession>A0A1Y1S7Y1</accession>
<comment type="caution">
    <text evidence="1">The sequence shown here is derived from an EMBL/GenBank/DDBJ whole genome shotgun (WGS) entry which is preliminary data.</text>
</comment>
<organism evidence="1 2">
    <name type="scientific">Enterospora canceri</name>
    <dbReference type="NCBI Taxonomy" id="1081671"/>
    <lineage>
        <taxon>Eukaryota</taxon>
        <taxon>Fungi</taxon>
        <taxon>Fungi incertae sedis</taxon>
        <taxon>Microsporidia</taxon>
        <taxon>Enterocytozoonidae</taxon>
        <taxon>Enterospora</taxon>
    </lineage>
</organism>
<name>A0A1Y1S7Y1_9MICR</name>
<proteinExistence type="predicted"/>
<dbReference type="EMBL" id="LWDP01000015">
    <property type="protein sequence ID" value="ORD94570.1"/>
    <property type="molecule type" value="Genomic_DNA"/>
</dbReference>
<keyword evidence="2" id="KW-1185">Reference proteome</keyword>
<evidence type="ECO:0000313" key="1">
    <source>
        <dbReference type="EMBL" id="ORD94570.1"/>
    </source>
</evidence>
<sequence length="78" mass="9255">MKQHGFTPVDSDECFEFIRGDRSMVVVRIGDRNNSTAVDESHFSDRGMRLYSETRSISRPNHEVEDYRITFYRKLTHQ</sequence>
<evidence type="ECO:0000313" key="2">
    <source>
        <dbReference type="Proteomes" id="UP000192639"/>
    </source>
</evidence>
<protein>
    <submittedName>
        <fullName evidence="1">Uncharacterized protein</fullName>
    </submittedName>
</protein>
<dbReference type="AlphaFoldDB" id="A0A1Y1S7Y1"/>
<dbReference type="Proteomes" id="UP000192639">
    <property type="component" value="Unassembled WGS sequence"/>
</dbReference>
<gene>
    <name evidence="1" type="ORF">ECANGB1_450</name>
</gene>
<dbReference type="VEuPathDB" id="MicrosporidiaDB:ECANGB1_450"/>
<reference evidence="1 2" key="1">
    <citation type="journal article" date="2017" name="Environ. Microbiol.">
        <title>Decay of the glycolytic pathway and adaptation to intranuclear parasitism within Enterocytozoonidae microsporidia.</title>
        <authorList>
            <person name="Wiredu Boakye D."/>
            <person name="Jaroenlak P."/>
            <person name="Prachumwat A."/>
            <person name="Williams T.A."/>
            <person name="Bateman K.S."/>
            <person name="Itsathitphaisarn O."/>
            <person name="Sritunyalucksana K."/>
            <person name="Paszkiewicz K.H."/>
            <person name="Moore K.A."/>
            <person name="Stentiford G.D."/>
            <person name="Williams B.A."/>
        </authorList>
    </citation>
    <scope>NUCLEOTIDE SEQUENCE [LARGE SCALE GENOMIC DNA]</scope>
    <source>
        <strain evidence="1 2">GB1</strain>
    </source>
</reference>